<organism evidence="9">
    <name type="scientific">Thelazia callipaeda</name>
    <name type="common">Oriental eyeworm</name>
    <name type="synonym">Parasitic nematode</name>
    <dbReference type="NCBI Taxonomy" id="103827"/>
    <lineage>
        <taxon>Eukaryota</taxon>
        <taxon>Metazoa</taxon>
        <taxon>Ecdysozoa</taxon>
        <taxon>Nematoda</taxon>
        <taxon>Chromadorea</taxon>
        <taxon>Rhabditida</taxon>
        <taxon>Spirurina</taxon>
        <taxon>Spiruromorpha</taxon>
        <taxon>Thelazioidea</taxon>
        <taxon>Thelaziidae</taxon>
        <taxon>Thelazia</taxon>
    </lineage>
</organism>
<dbReference type="GO" id="GO:0048205">
    <property type="term" value="P:COPI coating of Golgi vesicle"/>
    <property type="evidence" value="ECO:0007669"/>
    <property type="project" value="TreeGrafter"/>
</dbReference>
<reference evidence="9" key="1">
    <citation type="submission" date="2017-02" db="UniProtKB">
        <authorList>
            <consortium name="WormBaseParasite"/>
        </authorList>
    </citation>
    <scope>IDENTIFICATION</scope>
</reference>
<evidence type="ECO:0000313" key="9">
    <source>
        <dbReference type="WBParaSite" id="TCLT_0000066201-mRNA-1"/>
    </source>
</evidence>
<evidence type="ECO:0000259" key="6">
    <source>
        <dbReference type="PROSITE" id="PS50115"/>
    </source>
</evidence>
<evidence type="ECO:0000256" key="5">
    <source>
        <dbReference type="PROSITE-ProRule" id="PRU00288"/>
    </source>
</evidence>
<proteinExistence type="predicted"/>
<sequence>MGTTEEAPSKADIQTIFKKLRAMPSNKECFDCGARNPSWASVTYGIYICIDCSSVHRNLGVHISFVRSVTLDTNWSWLQLRAMQVGGNANAVCLKNILRTKGMKDKLASLAARAHQQYGSSLMIESNNDSLTDEGFGDKNKEVDFFSQDFVAHQSNSSSSISQDAFINNNGETVPGKFIIDFHKLLRSSLIEFIIVKLSDRVGEFSGPNIEALSLNDVPNEQTVHYKSSITSKKIALKKSGVR</sequence>
<name>A0A0N5CKQ4_THECL</name>
<dbReference type="Proteomes" id="UP000276776">
    <property type="component" value="Unassembled WGS sequence"/>
</dbReference>
<reference evidence="7 8" key="2">
    <citation type="submission" date="2018-11" db="EMBL/GenBank/DDBJ databases">
        <authorList>
            <consortium name="Pathogen Informatics"/>
        </authorList>
    </citation>
    <scope>NUCLEOTIDE SEQUENCE [LARGE SCALE GENOMIC DNA]</scope>
</reference>
<keyword evidence="1" id="KW-0343">GTPase activation</keyword>
<keyword evidence="4" id="KW-0862">Zinc</keyword>
<dbReference type="InterPro" id="IPR037278">
    <property type="entry name" value="ARFGAP/RecO"/>
</dbReference>
<dbReference type="InterPro" id="IPR001164">
    <property type="entry name" value="ArfGAP_dom"/>
</dbReference>
<evidence type="ECO:0000256" key="1">
    <source>
        <dbReference type="ARBA" id="ARBA00022468"/>
    </source>
</evidence>
<dbReference type="Pfam" id="PF01412">
    <property type="entry name" value="ArfGap"/>
    <property type="match status" value="1"/>
</dbReference>
<dbReference type="GO" id="GO:0000139">
    <property type="term" value="C:Golgi membrane"/>
    <property type="evidence" value="ECO:0007669"/>
    <property type="project" value="GOC"/>
</dbReference>
<evidence type="ECO:0000256" key="4">
    <source>
        <dbReference type="ARBA" id="ARBA00022833"/>
    </source>
</evidence>
<dbReference type="STRING" id="103827.A0A0N5CKQ4"/>
<evidence type="ECO:0000313" key="8">
    <source>
        <dbReference type="Proteomes" id="UP000276776"/>
    </source>
</evidence>
<dbReference type="PANTHER" id="PTHR45686:SF4">
    <property type="entry name" value="ADP-RIBOSYLATION FACTOR GTPASE ACTIVATING PROTEIN 3, ISOFORM H"/>
    <property type="match status" value="1"/>
</dbReference>
<dbReference type="WBParaSite" id="TCLT_0000066201-mRNA-1">
    <property type="protein sequence ID" value="TCLT_0000066201-mRNA-1"/>
    <property type="gene ID" value="TCLT_0000066201"/>
</dbReference>
<evidence type="ECO:0000313" key="7">
    <source>
        <dbReference type="EMBL" id="VDM95716.1"/>
    </source>
</evidence>
<dbReference type="CDD" id="cd08831">
    <property type="entry name" value="ArfGap_ArfGap2_3_like"/>
    <property type="match status" value="1"/>
</dbReference>
<dbReference type="EMBL" id="UYYF01000054">
    <property type="protein sequence ID" value="VDM95716.1"/>
    <property type="molecule type" value="Genomic_DNA"/>
</dbReference>
<protein>
    <submittedName>
        <fullName evidence="9">Arf-GAP domain-containing protein</fullName>
    </submittedName>
</protein>
<gene>
    <name evidence="7" type="ORF">TCLT_LOCUS663</name>
</gene>
<dbReference type="OrthoDB" id="983479at2759"/>
<dbReference type="PRINTS" id="PR00405">
    <property type="entry name" value="REVINTRACTNG"/>
</dbReference>
<keyword evidence="3 5" id="KW-0863">Zinc-finger</keyword>
<dbReference type="AlphaFoldDB" id="A0A0N5CKQ4"/>
<keyword evidence="2" id="KW-0479">Metal-binding</keyword>
<evidence type="ECO:0000256" key="3">
    <source>
        <dbReference type="ARBA" id="ARBA00022771"/>
    </source>
</evidence>
<dbReference type="GO" id="GO:0008270">
    <property type="term" value="F:zinc ion binding"/>
    <property type="evidence" value="ECO:0007669"/>
    <property type="project" value="UniProtKB-KW"/>
</dbReference>
<dbReference type="PANTHER" id="PTHR45686">
    <property type="entry name" value="ADP-RIBOSYLATION FACTOR GTPASE ACTIVATING PROTEIN 3, ISOFORM H-RELATED"/>
    <property type="match status" value="1"/>
</dbReference>
<dbReference type="InterPro" id="IPR038508">
    <property type="entry name" value="ArfGAP_dom_sf"/>
</dbReference>
<dbReference type="Gene3D" id="1.10.220.150">
    <property type="entry name" value="Arf GTPase activating protein"/>
    <property type="match status" value="1"/>
</dbReference>
<dbReference type="GO" id="GO:0005096">
    <property type="term" value="F:GTPase activator activity"/>
    <property type="evidence" value="ECO:0007669"/>
    <property type="project" value="UniProtKB-KW"/>
</dbReference>
<dbReference type="SUPFAM" id="SSF57863">
    <property type="entry name" value="ArfGap/RecO-like zinc finger"/>
    <property type="match status" value="1"/>
</dbReference>
<accession>A0A0N5CKQ4</accession>
<dbReference type="SMART" id="SM00105">
    <property type="entry name" value="ArfGap"/>
    <property type="match status" value="1"/>
</dbReference>
<feature type="domain" description="Arf-GAP" evidence="6">
    <location>
        <begin position="14"/>
        <end position="91"/>
    </location>
</feature>
<keyword evidence="8" id="KW-1185">Reference proteome</keyword>
<dbReference type="PROSITE" id="PS50115">
    <property type="entry name" value="ARFGAP"/>
    <property type="match status" value="1"/>
</dbReference>
<evidence type="ECO:0000256" key="2">
    <source>
        <dbReference type="ARBA" id="ARBA00022723"/>
    </source>
</evidence>